<dbReference type="EMBL" id="JAAIUW010000013">
    <property type="protein sequence ID" value="KAF7803025.1"/>
    <property type="molecule type" value="Genomic_DNA"/>
</dbReference>
<dbReference type="Proteomes" id="UP000634136">
    <property type="component" value="Unassembled WGS sequence"/>
</dbReference>
<protein>
    <submittedName>
        <fullName evidence="1">Uncharacterized protein</fullName>
    </submittedName>
</protein>
<keyword evidence="2" id="KW-1185">Reference proteome</keyword>
<sequence length="37" mass="4190">MSLIKEAEQAENVRLRGLSLLSHRRRQRAGLLSLSLS</sequence>
<reference evidence="1" key="1">
    <citation type="submission" date="2020-09" db="EMBL/GenBank/DDBJ databases">
        <title>Genome-Enabled Discovery of Anthraquinone Biosynthesis in Senna tora.</title>
        <authorList>
            <person name="Kang S.-H."/>
            <person name="Pandey R.P."/>
            <person name="Lee C.-M."/>
            <person name="Sim J.-S."/>
            <person name="Jeong J.-T."/>
            <person name="Choi B.-S."/>
            <person name="Jung M."/>
            <person name="Ginzburg D."/>
            <person name="Zhao K."/>
            <person name="Won S.Y."/>
            <person name="Oh T.-J."/>
            <person name="Yu Y."/>
            <person name="Kim N.-H."/>
            <person name="Lee O.R."/>
            <person name="Lee T.-H."/>
            <person name="Bashyal P."/>
            <person name="Kim T.-S."/>
            <person name="Lee W.-H."/>
            <person name="Kawkins C."/>
            <person name="Kim C.-K."/>
            <person name="Kim J.S."/>
            <person name="Ahn B.O."/>
            <person name="Rhee S.Y."/>
            <person name="Sohng J.K."/>
        </authorList>
    </citation>
    <scope>NUCLEOTIDE SEQUENCE</scope>
    <source>
        <tissue evidence="1">Leaf</tissue>
    </source>
</reference>
<dbReference type="AlphaFoldDB" id="A0A834SI92"/>
<organism evidence="1 2">
    <name type="scientific">Senna tora</name>
    <dbReference type="NCBI Taxonomy" id="362788"/>
    <lineage>
        <taxon>Eukaryota</taxon>
        <taxon>Viridiplantae</taxon>
        <taxon>Streptophyta</taxon>
        <taxon>Embryophyta</taxon>
        <taxon>Tracheophyta</taxon>
        <taxon>Spermatophyta</taxon>
        <taxon>Magnoliopsida</taxon>
        <taxon>eudicotyledons</taxon>
        <taxon>Gunneridae</taxon>
        <taxon>Pentapetalae</taxon>
        <taxon>rosids</taxon>
        <taxon>fabids</taxon>
        <taxon>Fabales</taxon>
        <taxon>Fabaceae</taxon>
        <taxon>Caesalpinioideae</taxon>
        <taxon>Cassia clade</taxon>
        <taxon>Senna</taxon>
    </lineage>
</organism>
<evidence type="ECO:0000313" key="1">
    <source>
        <dbReference type="EMBL" id="KAF7803025.1"/>
    </source>
</evidence>
<accession>A0A834SI92</accession>
<name>A0A834SI92_9FABA</name>
<evidence type="ECO:0000313" key="2">
    <source>
        <dbReference type="Proteomes" id="UP000634136"/>
    </source>
</evidence>
<gene>
    <name evidence="1" type="ORF">G2W53_042136</name>
</gene>
<comment type="caution">
    <text evidence="1">The sequence shown here is derived from an EMBL/GenBank/DDBJ whole genome shotgun (WGS) entry which is preliminary data.</text>
</comment>
<proteinExistence type="predicted"/>